<dbReference type="InterPro" id="IPR003594">
    <property type="entry name" value="HATPase_dom"/>
</dbReference>
<gene>
    <name evidence="6" type="ORF">H0484_00225</name>
</gene>
<feature type="transmembrane region" description="Helical" evidence="4">
    <location>
        <begin position="205"/>
        <end position="223"/>
    </location>
</feature>
<dbReference type="Proteomes" id="UP000776983">
    <property type="component" value="Unassembled WGS sequence"/>
</dbReference>
<dbReference type="EMBL" id="JACDXW010000001">
    <property type="protein sequence ID" value="MCB5362188.1"/>
    <property type="molecule type" value="Genomic_DNA"/>
</dbReference>
<dbReference type="CDD" id="cd16917">
    <property type="entry name" value="HATPase_UhpB-NarQ-NarX-like"/>
    <property type="match status" value="1"/>
</dbReference>
<protein>
    <submittedName>
        <fullName evidence="6">Sensor histidine kinase</fullName>
    </submittedName>
</protein>
<evidence type="ECO:0000259" key="5">
    <source>
        <dbReference type="SMART" id="SM00387"/>
    </source>
</evidence>
<evidence type="ECO:0000256" key="3">
    <source>
        <dbReference type="ARBA" id="ARBA00023012"/>
    </source>
</evidence>
<proteinExistence type="predicted"/>
<feature type="domain" description="Histidine kinase/HSP90-like ATPase" evidence="5">
    <location>
        <begin position="510"/>
        <end position="600"/>
    </location>
</feature>
<dbReference type="PANTHER" id="PTHR24421:SF58">
    <property type="entry name" value="SIGNAL TRANSDUCTION HISTIDINE-PROTEIN KINASE_PHOSPHATASE UHPB"/>
    <property type="match status" value="1"/>
</dbReference>
<evidence type="ECO:0000256" key="2">
    <source>
        <dbReference type="ARBA" id="ARBA00022777"/>
    </source>
</evidence>
<dbReference type="Pfam" id="PF07695">
    <property type="entry name" value="7TMR-DISM_7TM"/>
    <property type="match status" value="1"/>
</dbReference>
<dbReference type="SMART" id="SM00387">
    <property type="entry name" value="HATPase_c"/>
    <property type="match status" value="1"/>
</dbReference>
<keyword evidence="4" id="KW-1133">Transmembrane helix</keyword>
<evidence type="ECO:0000313" key="6">
    <source>
        <dbReference type="EMBL" id="MCB5362188.1"/>
    </source>
</evidence>
<feature type="transmembrane region" description="Helical" evidence="4">
    <location>
        <begin position="171"/>
        <end position="198"/>
    </location>
</feature>
<reference evidence="6 7" key="1">
    <citation type="submission" date="2020-07" db="EMBL/GenBank/DDBJ databases">
        <title>Pusillimonas sp. nov., isolated from poultry manure in Taiwan.</title>
        <authorList>
            <person name="Lin S.-Y."/>
            <person name="Tang Y.-S."/>
            <person name="Young C.-C."/>
        </authorList>
    </citation>
    <scope>NUCLEOTIDE SEQUENCE [LARGE SCALE GENOMIC DNA]</scope>
    <source>
        <strain evidence="6 7">CC-YST705</strain>
    </source>
</reference>
<evidence type="ECO:0000256" key="1">
    <source>
        <dbReference type="ARBA" id="ARBA00022679"/>
    </source>
</evidence>
<name>A0ABS8C831_9BURK</name>
<keyword evidence="3" id="KW-0902">Two-component regulatory system</keyword>
<keyword evidence="4" id="KW-0472">Membrane</keyword>
<dbReference type="InterPro" id="IPR011623">
    <property type="entry name" value="7TMR_DISM_rcpt_extracell_dom1"/>
</dbReference>
<dbReference type="InterPro" id="IPR050482">
    <property type="entry name" value="Sensor_HK_TwoCompSys"/>
</dbReference>
<feature type="transmembrane region" description="Helical" evidence="4">
    <location>
        <begin position="320"/>
        <end position="341"/>
    </location>
</feature>
<accession>A0ABS8C831</accession>
<dbReference type="InterPro" id="IPR036890">
    <property type="entry name" value="HATPase_C_sf"/>
</dbReference>
<feature type="transmembrane region" description="Helical" evidence="4">
    <location>
        <begin position="235"/>
        <end position="255"/>
    </location>
</feature>
<keyword evidence="1" id="KW-0808">Transferase</keyword>
<feature type="transmembrane region" description="Helical" evidence="4">
    <location>
        <begin position="262"/>
        <end position="279"/>
    </location>
</feature>
<keyword evidence="2 6" id="KW-0418">Kinase</keyword>
<sequence length="600" mass="66331">MAAWLVLVLIGLSFFAWRLAVQLPPEHLEIQDMHCALHSGAGMPMPQDEEVAPPYRLSDVETGQRYALSCRFSLSIDAQQQRSKALYVPSFIDKLQVKVNGERVALTELHLMRNLHLETTPAFVSLSPEILRSGNNEFHVTVSASRGRHVRLDRIYFGDVTQLRPYFHARWFITAVLPTLVVGGQLAFGIIFVVLWAARPKDKEFGWLAVALMLGVLRGSVLIPDFGLDMSDRPMWNIVVLWEVAAVLMFCRAVAGLKSSRWSWAWAIPPLLLSLYFFFGKPAIIREPFTMGSVIMVVAYMARCLWVLGRAAMRGNQSALIVLMGMTMLSLFACRDVAYILGPEPDGVFLTRAVYSGFLVAVATLMTLRFVRAMSELDNTAVTLRERVAQTQAELSKTYDELRVRRETEAVNRERVRIMRDLHDGLGGELATMLALADAPQPRQREIAVHARAALADMRLIISSLEDYGGDLTLALGSWRERAEPQLRAAGLALSWQIHDVPSLAWLGPAQTLDVLRIVQEATTNVIKHAGASCVTISTGETDEGVTLTISDDGQAAEPQAGGNGIGNMKARAQRLNAVLRILPNPGNGTCVQLVLPKDN</sequence>
<dbReference type="Pfam" id="PF02518">
    <property type="entry name" value="HATPase_c"/>
    <property type="match status" value="1"/>
</dbReference>
<dbReference type="GO" id="GO:0016301">
    <property type="term" value="F:kinase activity"/>
    <property type="evidence" value="ECO:0007669"/>
    <property type="project" value="UniProtKB-KW"/>
</dbReference>
<evidence type="ECO:0000313" key="7">
    <source>
        <dbReference type="Proteomes" id="UP000776983"/>
    </source>
</evidence>
<organism evidence="6 7">
    <name type="scientific">Mesopusillimonas faecipullorum</name>
    <dbReference type="NCBI Taxonomy" id="2755040"/>
    <lineage>
        <taxon>Bacteria</taxon>
        <taxon>Pseudomonadati</taxon>
        <taxon>Pseudomonadota</taxon>
        <taxon>Betaproteobacteria</taxon>
        <taxon>Burkholderiales</taxon>
        <taxon>Alcaligenaceae</taxon>
        <taxon>Mesopusillimonas</taxon>
    </lineage>
</organism>
<dbReference type="PANTHER" id="PTHR24421">
    <property type="entry name" value="NITRATE/NITRITE SENSOR PROTEIN NARX-RELATED"/>
    <property type="match status" value="1"/>
</dbReference>
<feature type="transmembrane region" description="Helical" evidence="4">
    <location>
        <begin position="353"/>
        <end position="371"/>
    </location>
</feature>
<dbReference type="Gene3D" id="3.30.565.10">
    <property type="entry name" value="Histidine kinase-like ATPase, C-terminal domain"/>
    <property type="match status" value="1"/>
</dbReference>
<keyword evidence="7" id="KW-1185">Reference proteome</keyword>
<dbReference type="SUPFAM" id="SSF55874">
    <property type="entry name" value="ATPase domain of HSP90 chaperone/DNA topoisomerase II/histidine kinase"/>
    <property type="match status" value="1"/>
</dbReference>
<keyword evidence="4" id="KW-0812">Transmembrane</keyword>
<dbReference type="Gene3D" id="1.20.5.1930">
    <property type="match status" value="1"/>
</dbReference>
<evidence type="ECO:0000256" key="4">
    <source>
        <dbReference type="SAM" id="Phobius"/>
    </source>
</evidence>
<feature type="transmembrane region" description="Helical" evidence="4">
    <location>
        <begin position="291"/>
        <end position="308"/>
    </location>
</feature>
<comment type="caution">
    <text evidence="6">The sequence shown here is derived from an EMBL/GenBank/DDBJ whole genome shotgun (WGS) entry which is preliminary data.</text>
</comment>